<dbReference type="Proteomes" id="UP001148614">
    <property type="component" value="Unassembled WGS sequence"/>
</dbReference>
<dbReference type="VEuPathDB" id="FungiDB:F4678DRAFT_327870"/>
<evidence type="ECO:0000313" key="4">
    <source>
        <dbReference type="Proteomes" id="UP001148614"/>
    </source>
</evidence>
<gene>
    <name evidence="3" type="ORF">NPX13_g10181</name>
</gene>
<keyword evidence="4" id="KW-1185">Reference proteome</keyword>
<feature type="chain" id="PRO_5040999775" description="DUF6923 domain-containing protein" evidence="1">
    <location>
        <begin position="21"/>
        <end position="378"/>
    </location>
</feature>
<dbReference type="SUPFAM" id="SSF63829">
    <property type="entry name" value="Calcium-dependent phosphotriesterase"/>
    <property type="match status" value="1"/>
</dbReference>
<feature type="signal peptide" evidence="1">
    <location>
        <begin position="1"/>
        <end position="20"/>
    </location>
</feature>
<proteinExistence type="predicted"/>
<keyword evidence="1" id="KW-0732">Signal</keyword>
<dbReference type="Pfam" id="PF21959">
    <property type="entry name" value="DUF6923"/>
    <property type="match status" value="1"/>
</dbReference>
<dbReference type="InterPro" id="IPR054215">
    <property type="entry name" value="DUF6923"/>
</dbReference>
<feature type="domain" description="DUF6923" evidence="2">
    <location>
        <begin position="152"/>
        <end position="370"/>
    </location>
</feature>
<evidence type="ECO:0000313" key="3">
    <source>
        <dbReference type="EMBL" id="KAJ3556230.1"/>
    </source>
</evidence>
<evidence type="ECO:0000256" key="1">
    <source>
        <dbReference type="SAM" id="SignalP"/>
    </source>
</evidence>
<accession>A0A9W8N5A7</accession>
<sequence length="378" mass="40191">MAPIMNLLAFAALGSLRVHAAALTAARLIEVSLSVAPLITEVVTTTYPATTPTTYTTSTYDPSCECHYSTIFWWTPHHHHSHDPPPYPTSSPSGPVPTTVTVTETTTVPTTTTVTTTDTTTVPTTTTVTATATVTQPCTPTLSCDKYGYLIQASTLYQVDLSSGDVSLVKDHVGDDTTINAMAYNTLDNFLYAQQRGNNDLIRISSDGTTEVVGKFPDSTGVFVGDIDTDGNYWCGTGDTWFQIDLKPDSATYGALIDSGTVNELGLAVADWVYFPVGGPYLYSAARNSTGGGSTTLVRFSLDSKTYEVVQRYPNVGGHTWGAMYGINNGTLYASDNTNGEIWAFPIEGGSAYLAAQGPVSGQNDGARCVLNLDVSDS</sequence>
<dbReference type="EMBL" id="JANPWZ010002771">
    <property type="protein sequence ID" value="KAJ3556230.1"/>
    <property type="molecule type" value="Genomic_DNA"/>
</dbReference>
<protein>
    <recommendedName>
        <fullName evidence="2">DUF6923 domain-containing protein</fullName>
    </recommendedName>
</protein>
<name>A0A9W8N5A7_9PEZI</name>
<comment type="caution">
    <text evidence="3">The sequence shown here is derived from an EMBL/GenBank/DDBJ whole genome shotgun (WGS) entry which is preliminary data.</text>
</comment>
<reference evidence="3" key="1">
    <citation type="submission" date="2022-07" db="EMBL/GenBank/DDBJ databases">
        <title>Genome Sequence of Xylaria arbuscula.</title>
        <authorList>
            <person name="Buettner E."/>
        </authorList>
    </citation>
    <scope>NUCLEOTIDE SEQUENCE</scope>
    <source>
        <strain evidence="3">VT107</strain>
    </source>
</reference>
<evidence type="ECO:0000259" key="2">
    <source>
        <dbReference type="Pfam" id="PF21959"/>
    </source>
</evidence>
<organism evidence="3 4">
    <name type="scientific">Xylaria arbuscula</name>
    <dbReference type="NCBI Taxonomy" id="114810"/>
    <lineage>
        <taxon>Eukaryota</taxon>
        <taxon>Fungi</taxon>
        <taxon>Dikarya</taxon>
        <taxon>Ascomycota</taxon>
        <taxon>Pezizomycotina</taxon>
        <taxon>Sordariomycetes</taxon>
        <taxon>Xylariomycetidae</taxon>
        <taxon>Xylariales</taxon>
        <taxon>Xylariaceae</taxon>
        <taxon>Xylaria</taxon>
    </lineage>
</organism>
<dbReference type="AlphaFoldDB" id="A0A9W8N5A7"/>